<feature type="signal peptide" evidence="2">
    <location>
        <begin position="1"/>
        <end position="18"/>
    </location>
</feature>
<sequence>MNTALAIAIALLAGLAMAVQTPTNGSLGVLCAVERSSVVNFLGGWLLLALLVAFAGTGDLALAAHAPWWQLLGGVYGIYIVLAVSAATPVLGVALTLMAVMFGQLTAGMVIDTLGLLDVARLPFSPLRAAGCLAVAVGIAFVYVSRWKLGKAAAVGRAAVSEAAVRKIAAGETAVDKVATGETAAGEARQDGASARNVAGLRGDAARAVRYLLLVLVAGVVSSMQSPTNTALSRHVGSLEASFVNFSVGLVIACVVLVVRCVRRGEKPVPPRSVLRRTRPWQYVGGLYGVVIVIAAILATPAIGVGLLMACEMLGQLAGGMVIDGLGLLRTPKVRLDGWRLGGVAWIALGIVLVTLARL</sequence>
<evidence type="ECO:0000313" key="3">
    <source>
        <dbReference type="EMBL" id="OZG49435.1"/>
    </source>
</evidence>
<feature type="transmembrane region" description="Helical" evidence="1">
    <location>
        <begin position="42"/>
        <end position="64"/>
    </location>
</feature>
<dbReference type="Pfam" id="PF04657">
    <property type="entry name" value="DMT_YdcZ"/>
    <property type="match status" value="2"/>
</dbReference>
<feature type="transmembrane region" description="Helical" evidence="1">
    <location>
        <begin position="125"/>
        <end position="144"/>
    </location>
</feature>
<dbReference type="GO" id="GO:0005886">
    <property type="term" value="C:plasma membrane"/>
    <property type="evidence" value="ECO:0007669"/>
    <property type="project" value="TreeGrafter"/>
</dbReference>
<evidence type="ECO:0000256" key="2">
    <source>
        <dbReference type="SAM" id="SignalP"/>
    </source>
</evidence>
<name>A0A261ERH0_9BIFI</name>
<dbReference type="EMBL" id="MWWQ01000014">
    <property type="protein sequence ID" value="OZG49435.1"/>
    <property type="molecule type" value="Genomic_DNA"/>
</dbReference>
<evidence type="ECO:0008006" key="5">
    <source>
        <dbReference type="Google" id="ProtNLM"/>
    </source>
</evidence>
<dbReference type="Proteomes" id="UP000216454">
    <property type="component" value="Unassembled WGS sequence"/>
</dbReference>
<keyword evidence="1" id="KW-1133">Transmembrane helix</keyword>
<organism evidence="3 4">
    <name type="scientific">Pseudoscardovia suis</name>
    <dbReference type="NCBI Taxonomy" id="987063"/>
    <lineage>
        <taxon>Bacteria</taxon>
        <taxon>Bacillati</taxon>
        <taxon>Actinomycetota</taxon>
        <taxon>Actinomycetes</taxon>
        <taxon>Bifidobacteriales</taxon>
        <taxon>Bifidobacteriaceae</taxon>
        <taxon>Pseudoscardovia</taxon>
    </lineage>
</organism>
<dbReference type="RefSeq" id="WP_094691596.1">
    <property type="nucleotide sequence ID" value="NZ_MWWQ01000014.1"/>
</dbReference>
<feature type="transmembrane region" description="Helical" evidence="1">
    <location>
        <begin position="338"/>
        <end position="357"/>
    </location>
</feature>
<dbReference type="AlphaFoldDB" id="A0A261ERH0"/>
<feature type="transmembrane region" description="Helical" evidence="1">
    <location>
        <begin position="244"/>
        <end position="262"/>
    </location>
</feature>
<dbReference type="PANTHER" id="PTHR34821">
    <property type="entry name" value="INNER MEMBRANE PROTEIN YDCZ"/>
    <property type="match status" value="1"/>
</dbReference>
<keyword evidence="4" id="KW-1185">Reference proteome</keyword>
<proteinExistence type="predicted"/>
<feature type="chain" id="PRO_5038577332" description="DMT family transporter" evidence="2">
    <location>
        <begin position="19"/>
        <end position="359"/>
    </location>
</feature>
<dbReference type="OrthoDB" id="6463253at2"/>
<keyword evidence="2" id="KW-0732">Signal</keyword>
<keyword evidence="1" id="KW-0472">Membrane</keyword>
<gene>
    <name evidence="3" type="ORF">PSSU_1259</name>
</gene>
<evidence type="ECO:0000256" key="1">
    <source>
        <dbReference type="SAM" id="Phobius"/>
    </source>
</evidence>
<comment type="caution">
    <text evidence="3">The sequence shown here is derived from an EMBL/GenBank/DDBJ whole genome shotgun (WGS) entry which is preliminary data.</text>
</comment>
<reference evidence="3 4" key="1">
    <citation type="journal article" date="2017" name="BMC Genomics">
        <title>Comparative genomic and phylogenomic analyses of the Bifidobacteriaceae family.</title>
        <authorList>
            <person name="Lugli G.A."/>
            <person name="Milani C."/>
            <person name="Turroni F."/>
            <person name="Duranti S."/>
            <person name="Mancabelli L."/>
            <person name="Mangifesta M."/>
            <person name="Ferrario C."/>
            <person name="Modesto M."/>
            <person name="Mattarelli P."/>
            <person name="Jiri K."/>
            <person name="van Sinderen D."/>
            <person name="Ventura M."/>
        </authorList>
    </citation>
    <scope>NUCLEOTIDE SEQUENCE [LARGE SCALE GENOMIC DNA]</scope>
    <source>
        <strain evidence="3 4">DSM 24744</strain>
    </source>
</reference>
<keyword evidence="1" id="KW-0812">Transmembrane</keyword>
<protein>
    <recommendedName>
        <fullName evidence="5">DMT family transporter</fullName>
    </recommendedName>
</protein>
<dbReference type="InterPro" id="IPR006750">
    <property type="entry name" value="YdcZ"/>
</dbReference>
<feature type="transmembrane region" description="Helical" evidence="1">
    <location>
        <begin position="208"/>
        <end position="224"/>
    </location>
</feature>
<feature type="transmembrane region" description="Helical" evidence="1">
    <location>
        <begin position="76"/>
        <end position="105"/>
    </location>
</feature>
<accession>A0A261ERH0</accession>
<evidence type="ECO:0000313" key="4">
    <source>
        <dbReference type="Proteomes" id="UP000216454"/>
    </source>
</evidence>
<feature type="transmembrane region" description="Helical" evidence="1">
    <location>
        <begin position="283"/>
        <end position="310"/>
    </location>
</feature>
<dbReference type="PANTHER" id="PTHR34821:SF2">
    <property type="entry name" value="INNER MEMBRANE PROTEIN YDCZ"/>
    <property type="match status" value="1"/>
</dbReference>